<dbReference type="Proteomes" id="UP000638732">
    <property type="component" value="Unassembled WGS sequence"/>
</dbReference>
<proteinExistence type="predicted"/>
<dbReference type="EMBL" id="WWEO01000030">
    <property type="protein sequence ID" value="NCD67906.1"/>
    <property type="molecule type" value="Genomic_DNA"/>
</dbReference>
<protein>
    <submittedName>
        <fullName evidence="1">Uncharacterized protein</fullName>
    </submittedName>
</protein>
<reference evidence="1" key="2">
    <citation type="submission" date="2020-10" db="EMBL/GenBank/DDBJ databases">
        <title>Mucilaginibacter sp. nov., isolated from soil.</title>
        <authorList>
            <person name="Jeon C.O."/>
        </authorList>
    </citation>
    <scope>NUCLEOTIDE SEQUENCE</scope>
    <source>
        <strain evidence="1">R11</strain>
    </source>
</reference>
<name>A0A965ZDR2_9SPHI</name>
<reference evidence="1" key="1">
    <citation type="submission" date="2020-01" db="EMBL/GenBank/DDBJ databases">
        <authorList>
            <person name="Seo Y.L."/>
        </authorList>
    </citation>
    <scope>NUCLEOTIDE SEQUENCE</scope>
    <source>
        <strain evidence="1">R11</strain>
    </source>
</reference>
<sequence length="302" mass="35132">MNKISNQVFADFLTNKPLYYKIKAVENLKEFDNTAFVDAFGFKDKSFKFFCPEEHEVQTFKTDLVESAHPRLSQIITSNSDELPYSFDAKTRKLDIKVHVLGVCQSCKAKIDFLLRSTSDKEWEKRKEGMTITIQKIGQFPSYEIGLNPTLKKYLNNEDQSNYKKALICLSISYGIGAYAYLRRVIENEIKRIIQDIAELDFDGAEFVRRAYENFKMDFQMSKLIDVINQHLPVSLKELGDNPIRLLYEQLSGGIHEFTDEQCIDKAENIDILLNYVIRKINEEKYQLNDVKKAMQGLRQTK</sequence>
<dbReference type="AlphaFoldDB" id="A0A965ZDR2"/>
<comment type="caution">
    <text evidence="1">The sequence shown here is derived from an EMBL/GenBank/DDBJ whole genome shotgun (WGS) entry which is preliminary data.</text>
</comment>
<gene>
    <name evidence="1" type="ORF">GSY63_00885</name>
</gene>
<keyword evidence="2" id="KW-1185">Reference proteome</keyword>
<evidence type="ECO:0000313" key="1">
    <source>
        <dbReference type="EMBL" id="NCD67906.1"/>
    </source>
</evidence>
<evidence type="ECO:0000313" key="2">
    <source>
        <dbReference type="Proteomes" id="UP000638732"/>
    </source>
</evidence>
<dbReference type="RefSeq" id="WP_166583933.1">
    <property type="nucleotide sequence ID" value="NZ_WWEO01000030.1"/>
</dbReference>
<accession>A0A965ZDR2</accession>
<organism evidence="1 2">
    <name type="scientific">Mucilaginibacter agri</name>
    <dbReference type="NCBI Taxonomy" id="2695265"/>
    <lineage>
        <taxon>Bacteria</taxon>
        <taxon>Pseudomonadati</taxon>
        <taxon>Bacteroidota</taxon>
        <taxon>Sphingobacteriia</taxon>
        <taxon>Sphingobacteriales</taxon>
        <taxon>Sphingobacteriaceae</taxon>
        <taxon>Mucilaginibacter</taxon>
    </lineage>
</organism>